<feature type="compositionally biased region" description="Polar residues" evidence="14">
    <location>
        <begin position="161"/>
        <end position="170"/>
    </location>
</feature>
<evidence type="ECO:0000313" key="16">
    <source>
        <dbReference type="EMBL" id="KAK7879241.1"/>
    </source>
</evidence>
<organism evidence="16 17">
    <name type="scientific">Mugilogobius chulae</name>
    <name type="common">yellowstripe goby</name>
    <dbReference type="NCBI Taxonomy" id="88201"/>
    <lineage>
        <taxon>Eukaryota</taxon>
        <taxon>Metazoa</taxon>
        <taxon>Chordata</taxon>
        <taxon>Craniata</taxon>
        <taxon>Vertebrata</taxon>
        <taxon>Euteleostomi</taxon>
        <taxon>Actinopterygii</taxon>
        <taxon>Neopterygii</taxon>
        <taxon>Teleostei</taxon>
        <taxon>Neoteleostei</taxon>
        <taxon>Acanthomorphata</taxon>
        <taxon>Gobiaria</taxon>
        <taxon>Gobiiformes</taxon>
        <taxon>Gobioidei</taxon>
        <taxon>Gobiidae</taxon>
        <taxon>Gobionellinae</taxon>
        <taxon>Mugilogobius</taxon>
    </lineage>
</organism>
<evidence type="ECO:0000256" key="7">
    <source>
        <dbReference type="ARBA" id="ARBA00023054"/>
    </source>
</evidence>
<feature type="domain" description="THAP-type" evidence="15">
    <location>
        <begin position="1"/>
        <end position="83"/>
    </location>
</feature>
<keyword evidence="6 13" id="KW-0805">Transcription regulation</keyword>
<dbReference type="GO" id="GO:0043565">
    <property type="term" value="F:sequence-specific DNA binding"/>
    <property type="evidence" value="ECO:0007669"/>
    <property type="project" value="UniProtKB-UniRule"/>
</dbReference>
<comment type="subcellular location">
    <subcellularLocation>
        <location evidence="1 13">Nucleus</location>
        <location evidence="1 13">Nucleoplasm</location>
    </subcellularLocation>
</comment>
<evidence type="ECO:0000256" key="4">
    <source>
        <dbReference type="ARBA" id="ARBA00022771"/>
    </source>
</evidence>
<evidence type="ECO:0000256" key="13">
    <source>
        <dbReference type="RuleBase" id="RU369073"/>
    </source>
</evidence>
<evidence type="ECO:0000256" key="12">
    <source>
        <dbReference type="PROSITE-ProRule" id="PRU00309"/>
    </source>
</evidence>
<evidence type="ECO:0000256" key="2">
    <source>
        <dbReference type="ARBA" id="ARBA00006177"/>
    </source>
</evidence>
<evidence type="ECO:0000313" key="17">
    <source>
        <dbReference type="Proteomes" id="UP001460270"/>
    </source>
</evidence>
<dbReference type="GO" id="GO:0005654">
    <property type="term" value="C:nucleoplasm"/>
    <property type="evidence" value="ECO:0007669"/>
    <property type="project" value="UniProtKB-SubCell"/>
</dbReference>
<dbReference type="InterPro" id="IPR026516">
    <property type="entry name" value="THAP1/10"/>
</dbReference>
<evidence type="ECO:0000256" key="3">
    <source>
        <dbReference type="ARBA" id="ARBA00022723"/>
    </source>
</evidence>
<keyword evidence="17" id="KW-1185">Reference proteome</keyword>
<dbReference type="SUPFAM" id="SSF57716">
    <property type="entry name" value="Glucocorticoid receptor-like (DNA-binding domain)"/>
    <property type="match status" value="1"/>
</dbReference>
<feature type="compositionally biased region" description="Acidic residues" evidence="14">
    <location>
        <begin position="183"/>
        <end position="193"/>
    </location>
</feature>
<comment type="function">
    <text evidence="13">DNA-binding transcription regulator that regulates endothelial cell proliferation and G1/S cell-cycle progression. Specifically binds the 5'-[AT]NTNN[GT]GGCA[AGT]-3' core DNA sequence and acts by modulating expression of pRB-E2F cell-cycle target genes.</text>
</comment>
<comment type="similarity">
    <text evidence="2 13">Belongs to the THAP1 family.</text>
</comment>
<comment type="caution">
    <text evidence="16">The sequence shown here is derived from an EMBL/GenBank/DDBJ whole genome shotgun (WGS) entry which is preliminary data.</text>
</comment>
<keyword evidence="11 13" id="KW-0131">Cell cycle</keyword>
<name>A0AAW0ML50_9GOBI</name>
<keyword evidence="4 12" id="KW-0863">Zinc-finger</keyword>
<evidence type="ECO:0000256" key="8">
    <source>
        <dbReference type="ARBA" id="ARBA00023125"/>
    </source>
</evidence>
<dbReference type="SMART" id="SM00980">
    <property type="entry name" value="THAP"/>
    <property type="match status" value="1"/>
</dbReference>
<dbReference type="EMBL" id="JBBPFD010000309">
    <property type="protein sequence ID" value="KAK7879241.1"/>
    <property type="molecule type" value="Genomic_DNA"/>
</dbReference>
<feature type="region of interest" description="Disordered" evidence="14">
    <location>
        <begin position="98"/>
        <end position="120"/>
    </location>
</feature>
<sequence>MASWRKCVFGCANAGTLYTLPKEEKLREKWLTLIFGNPQHEVRKNLFVCERHFSEDSFQNFGLFKSGFTSKLILQPGAVPTIRGADEPAEAPSYTPRATILDAPTPSPCPTAPSKSTRTVSTQLSAGTLKLHHVRSRGVQATTDTSDSCTETETSWLQLSSTPMKATTSGIVDRPRKRPRLEIEEEEEEDLDISDISLPQPHDSTYEPGASLTEVSEMT</sequence>
<evidence type="ECO:0000256" key="9">
    <source>
        <dbReference type="ARBA" id="ARBA00023163"/>
    </source>
</evidence>
<dbReference type="PANTHER" id="PTHR46600:SF1">
    <property type="entry name" value="THAP DOMAIN-CONTAINING PROTEIN 1"/>
    <property type="match status" value="1"/>
</dbReference>
<dbReference type="GO" id="GO:0003700">
    <property type="term" value="F:DNA-binding transcription factor activity"/>
    <property type="evidence" value="ECO:0007669"/>
    <property type="project" value="UniProtKB-UniRule"/>
</dbReference>
<dbReference type="GO" id="GO:0008270">
    <property type="term" value="F:zinc ion binding"/>
    <property type="evidence" value="ECO:0007669"/>
    <property type="project" value="UniProtKB-KW"/>
</dbReference>
<evidence type="ECO:0000256" key="1">
    <source>
        <dbReference type="ARBA" id="ARBA00004642"/>
    </source>
</evidence>
<evidence type="ECO:0000256" key="14">
    <source>
        <dbReference type="SAM" id="MobiDB-lite"/>
    </source>
</evidence>
<accession>A0AAW0ML50</accession>
<dbReference type="Pfam" id="PF05485">
    <property type="entry name" value="THAP"/>
    <property type="match status" value="1"/>
</dbReference>
<reference evidence="17" key="1">
    <citation type="submission" date="2024-04" db="EMBL/GenBank/DDBJ databases">
        <title>Salinicola lusitanus LLJ914,a marine bacterium isolated from the Okinawa Trough.</title>
        <authorList>
            <person name="Li J."/>
        </authorList>
    </citation>
    <scope>NUCLEOTIDE SEQUENCE [LARGE SCALE GENOMIC DNA]</scope>
</reference>
<proteinExistence type="inferred from homology"/>
<evidence type="ECO:0000256" key="6">
    <source>
        <dbReference type="ARBA" id="ARBA00023015"/>
    </source>
</evidence>
<dbReference type="AlphaFoldDB" id="A0AAW0ML50"/>
<protein>
    <recommendedName>
        <fullName evidence="13">THAP domain-containing protein 1</fullName>
    </recommendedName>
</protein>
<keyword evidence="8 12" id="KW-0238">DNA-binding</keyword>
<keyword evidence="5" id="KW-0862">Zinc</keyword>
<feature type="region of interest" description="Disordered" evidence="14">
    <location>
        <begin position="161"/>
        <end position="219"/>
    </location>
</feature>
<dbReference type="PANTHER" id="PTHR46600">
    <property type="entry name" value="THAP DOMAIN-CONTAINING"/>
    <property type="match status" value="1"/>
</dbReference>
<gene>
    <name evidence="16" type="ORF">WMY93_033971</name>
</gene>
<dbReference type="Proteomes" id="UP001460270">
    <property type="component" value="Unassembled WGS sequence"/>
</dbReference>
<evidence type="ECO:0000256" key="11">
    <source>
        <dbReference type="ARBA" id="ARBA00023306"/>
    </source>
</evidence>
<dbReference type="GO" id="GO:0001935">
    <property type="term" value="P:endothelial cell proliferation"/>
    <property type="evidence" value="ECO:0007669"/>
    <property type="project" value="UniProtKB-UniRule"/>
</dbReference>
<keyword evidence="10 13" id="KW-0539">Nucleus</keyword>
<dbReference type="SMART" id="SM00692">
    <property type="entry name" value="DM3"/>
    <property type="match status" value="1"/>
</dbReference>
<evidence type="ECO:0000256" key="5">
    <source>
        <dbReference type="ARBA" id="ARBA00022833"/>
    </source>
</evidence>
<keyword evidence="7 13" id="KW-0175">Coiled coil</keyword>
<evidence type="ECO:0000259" key="15">
    <source>
        <dbReference type="PROSITE" id="PS50950"/>
    </source>
</evidence>
<keyword evidence="3" id="KW-0479">Metal-binding</keyword>
<evidence type="ECO:0000256" key="10">
    <source>
        <dbReference type="ARBA" id="ARBA00023242"/>
    </source>
</evidence>
<keyword evidence="9 13" id="KW-0804">Transcription</keyword>
<dbReference type="PROSITE" id="PS50950">
    <property type="entry name" value="ZF_THAP"/>
    <property type="match status" value="1"/>
</dbReference>
<dbReference type="InterPro" id="IPR006612">
    <property type="entry name" value="THAP_Znf"/>
</dbReference>